<reference evidence="1" key="1">
    <citation type="submission" date="2015-07" db="EMBL/GenBank/DDBJ databases">
        <title>MeaNS - Measles Nucleotide Surveillance Program.</title>
        <authorList>
            <person name="Tran T."/>
            <person name="Druce J."/>
        </authorList>
    </citation>
    <scope>NUCLEOTIDE SEQUENCE</scope>
    <source>
        <strain evidence="1">UCB-OBI-ISO-001</strain>
        <tissue evidence="1">Gonad</tissue>
    </source>
</reference>
<gene>
    <name evidence="1" type="ORF">OCBIM_22019750mg</name>
</gene>
<sequence>MVSSELSLSLYVVEKLSSGFYLPKNFNDYHPTCIRQLQHSFKEPLLYSIYKVESFDHEMLYQSFQFCSYYS</sequence>
<accession>A0A0L8FHX2</accession>
<organism evidence="1">
    <name type="scientific">Octopus bimaculoides</name>
    <name type="common">California two-spotted octopus</name>
    <dbReference type="NCBI Taxonomy" id="37653"/>
    <lineage>
        <taxon>Eukaryota</taxon>
        <taxon>Metazoa</taxon>
        <taxon>Spiralia</taxon>
        <taxon>Lophotrochozoa</taxon>
        <taxon>Mollusca</taxon>
        <taxon>Cephalopoda</taxon>
        <taxon>Coleoidea</taxon>
        <taxon>Octopodiformes</taxon>
        <taxon>Octopoda</taxon>
        <taxon>Incirrata</taxon>
        <taxon>Octopodidae</taxon>
        <taxon>Octopus</taxon>
    </lineage>
</organism>
<proteinExistence type="predicted"/>
<dbReference type="AlphaFoldDB" id="A0A0L8FHX2"/>
<dbReference type="EMBL" id="KQ431294">
    <property type="protein sequence ID" value="KOF63265.1"/>
    <property type="molecule type" value="Genomic_DNA"/>
</dbReference>
<evidence type="ECO:0000313" key="1">
    <source>
        <dbReference type="EMBL" id="KOF63265.1"/>
    </source>
</evidence>
<name>A0A0L8FHX2_OCTBM</name>
<protein>
    <submittedName>
        <fullName evidence="1">Uncharacterized protein</fullName>
    </submittedName>
</protein>